<keyword evidence="2" id="KW-1185">Reference proteome</keyword>
<dbReference type="Proteomes" id="UP000650511">
    <property type="component" value="Unassembled WGS sequence"/>
</dbReference>
<accession>A0A8J3AGW7</accession>
<reference evidence="1" key="1">
    <citation type="journal article" date="2014" name="Int. J. Syst. Evol. Microbiol.">
        <title>Complete genome sequence of Corynebacterium casei LMG S-19264T (=DSM 44701T), isolated from a smear-ripened cheese.</title>
        <authorList>
            <consortium name="US DOE Joint Genome Institute (JGI-PGF)"/>
            <person name="Walter F."/>
            <person name="Albersmeier A."/>
            <person name="Kalinowski J."/>
            <person name="Ruckert C."/>
        </authorList>
    </citation>
    <scope>NUCLEOTIDE SEQUENCE</scope>
    <source>
        <strain evidence="1">CGMCC 1.14988</strain>
    </source>
</reference>
<reference evidence="1" key="2">
    <citation type="submission" date="2020-09" db="EMBL/GenBank/DDBJ databases">
        <authorList>
            <person name="Sun Q."/>
            <person name="Zhou Y."/>
        </authorList>
    </citation>
    <scope>NUCLEOTIDE SEQUENCE</scope>
    <source>
        <strain evidence="1">CGMCC 1.14988</strain>
    </source>
</reference>
<dbReference type="RefSeq" id="WP_130648830.1">
    <property type="nucleotide sequence ID" value="NZ_BMHA01000015.1"/>
</dbReference>
<dbReference type="AlphaFoldDB" id="A0A8J3AGW7"/>
<comment type="caution">
    <text evidence="1">The sequence shown here is derived from an EMBL/GenBank/DDBJ whole genome shotgun (WGS) entry which is preliminary data.</text>
</comment>
<protein>
    <submittedName>
        <fullName evidence="1">Uncharacterized protein</fullName>
    </submittedName>
</protein>
<proteinExistence type="predicted"/>
<sequence length="92" mass="10524">MPLFALLDNVRVETLRGGEPERPTDEEKLILSLLKQAPRDDLEFLPYSEPDIIAALPLVTVVRRFDAVTADRLDSDDGYWTAEIARWRREVG</sequence>
<name>A0A8J3AGW7_9ACTN</name>
<dbReference type="EMBL" id="BMHA01000015">
    <property type="protein sequence ID" value="GGI09339.1"/>
    <property type="molecule type" value="Genomic_DNA"/>
</dbReference>
<evidence type="ECO:0000313" key="1">
    <source>
        <dbReference type="EMBL" id="GGI09339.1"/>
    </source>
</evidence>
<organism evidence="1 2">
    <name type="scientific">Egicoccus halophilus</name>
    <dbReference type="NCBI Taxonomy" id="1670830"/>
    <lineage>
        <taxon>Bacteria</taxon>
        <taxon>Bacillati</taxon>
        <taxon>Actinomycetota</taxon>
        <taxon>Nitriliruptoria</taxon>
        <taxon>Egicoccales</taxon>
        <taxon>Egicoccaceae</taxon>
        <taxon>Egicoccus</taxon>
    </lineage>
</organism>
<gene>
    <name evidence="1" type="ORF">GCM10011354_33580</name>
</gene>
<evidence type="ECO:0000313" key="2">
    <source>
        <dbReference type="Proteomes" id="UP000650511"/>
    </source>
</evidence>